<dbReference type="Proteomes" id="UP000318720">
    <property type="component" value="Unassembled WGS sequence"/>
</dbReference>
<organism evidence="2 3">
    <name type="scientific">Streptomyces ipomoeae</name>
    <dbReference type="NCBI Taxonomy" id="103232"/>
    <lineage>
        <taxon>Bacteria</taxon>
        <taxon>Bacillati</taxon>
        <taxon>Actinomycetota</taxon>
        <taxon>Actinomycetes</taxon>
        <taxon>Kitasatosporales</taxon>
        <taxon>Streptomycetaceae</taxon>
        <taxon>Streptomyces</taxon>
    </lineage>
</organism>
<dbReference type="Gene3D" id="3.40.50.720">
    <property type="entry name" value="NAD(P)-binding Rossmann-like Domain"/>
    <property type="match status" value="1"/>
</dbReference>
<dbReference type="InterPro" id="IPR051604">
    <property type="entry name" value="Ergot_Alk_Oxidoreductase"/>
</dbReference>
<protein>
    <submittedName>
        <fullName evidence="2">SDR family NAD(P)-dependent oxidoreductase</fullName>
    </submittedName>
</protein>
<gene>
    <name evidence="2" type="ORF">Sipo8835_32130</name>
</gene>
<dbReference type="Pfam" id="PF13460">
    <property type="entry name" value="NAD_binding_10"/>
    <property type="match status" value="1"/>
</dbReference>
<proteinExistence type="predicted"/>
<dbReference type="Gene3D" id="3.90.25.10">
    <property type="entry name" value="UDP-galactose 4-epimerase, domain 1"/>
    <property type="match status" value="1"/>
</dbReference>
<dbReference type="EMBL" id="SPAZ01000251">
    <property type="protein sequence ID" value="TQE25110.1"/>
    <property type="molecule type" value="Genomic_DNA"/>
</dbReference>
<dbReference type="AlphaFoldDB" id="A0AAE8VX46"/>
<reference evidence="2 3" key="1">
    <citation type="submission" date="2019-03" db="EMBL/GenBank/DDBJ databases">
        <title>Comparative genomic analyses of the sweetpotato soil rot pathogen, Streptomyces ipomoeae.</title>
        <authorList>
            <person name="Ruschel Soares N."/>
            <person name="Badger J.H."/>
            <person name="Huguet-Tapia J.C."/>
            <person name="Clark C.A."/>
            <person name="Pettis G.S."/>
        </authorList>
    </citation>
    <scope>NUCLEOTIDE SEQUENCE [LARGE SCALE GENOMIC DNA]</scope>
    <source>
        <strain evidence="2 3">88-35</strain>
    </source>
</reference>
<dbReference type="InterPro" id="IPR016040">
    <property type="entry name" value="NAD(P)-bd_dom"/>
</dbReference>
<feature type="domain" description="NAD(P)-binding" evidence="1">
    <location>
        <begin position="10"/>
        <end position="173"/>
    </location>
</feature>
<name>A0AAE8VX46_9ACTN</name>
<evidence type="ECO:0000259" key="1">
    <source>
        <dbReference type="Pfam" id="PF13460"/>
    </source>
</evidence>
<accession>A0AAE8VX46</accession>
<dbReference type="SUPFAM" id="SSF51735">
    <property type="entry name" value="NAD(P)-binding Rossmann-fold domains"/>
    <property type="match status" value="1"/>
</dbReference>
<comment type="caution">
    <text evidence="2">The sequence shown here is derived from an EMBL/GenBank/DDBJ whole genome shotgun (WGS) entry which is preliminary data.</text>
</comment>
<evidence type="ECO:0000313" key="2">
    <source>
        <dbReference type="EMBL" id="TQE25110.1"/>
    </source>
</evidence>
<evidence type="ECO:0000313" key="3">
    <source>
        <dbReference type="Proteomes" id="UP000318720"/>
    </source>
</evidence>
<dbReference type="RefSeq" id="WP_009330407.1">
    <property type="nucleotide sequence ID" value="NZ_JARAVA010000024.1"/>
</dbReference>
<sequence>MNDTPVLVLGGTGKTGRRVARQLTERGRTARVAARSGPQRFDWWDKETWADAVEGVEAVYVVDEQGARAAELLADFTSFATRRGVRRLVYLSARTLEQWAHDEERFTAERVVRESGVGWTILRPTWFAQNFSEDRLLFPDVAAGEVVLPDGQGVEPFVDAEDIAAVAVAALTEDGHEGELYGLSGPRLMTFVECVELIAEASGRKVRPVVVSREEYAGHLVRRGYARDFADFMNEIFDTIRDGATAYLSDGVRRALGRAPRDFAEYVAETDWDAVSAR</sequence>
<dbReference type="InterPro" id="IPR036291">
    <property type="entry name" value="NAD(P)-bd_dom_sf"/>
</dbReference>
<dbReference type="PANTHER" id="PTHR43162:SF1">
    <property type="entry name" value="PRESTALK A DIFFERENTIATION PROTEIN A"/>
    <property type="match status" value="1"/>
</dbReference>
<dbReference type="PANTHER" id="PTHR43162">
    <property type="match status" value="1"/>
</dbReference>